<dbReference type="CDD" id="cd00165">
    <property type="entry name" value="S4"/>
    <property type="match status" value="1"/>
</dbReference>
<keyword evidence="1" id="KW-0694">RNA-binding</keyword>
<sequence>MYKYTKFIHEYPIFNMKEININTEFIKLDSFLKWAGVASLGSEAKIYISEEMVKVNGEVCTQRGKKLRSGDIIEFEEEKYKII</sequence>
<proteinExistence type="predicted"/>
<keyword evidence="3" id="KW-1185">Reference proteome</keyword>
<dbReference type="SUPFAM" id="SSF55174">
    <property type="entry name" value="Alpha-L RNA-binding motif"/>
    <property type="match status" value="1"/>
</dbReference>
<dbReference type="NCBIfam" id="TIGR02988">
    <property type="entry name" value="YaaA_near_RecF"/>
    <property type="match status" value="1"/>
</dbReference>
<dbReference type="InterPro" id="IPR036986">
    <property type="entry name" value="S4_RNA-bd_sf"/>
</dbReference>
<accession>A0ABT9UXQ5</accession>
<dbReference type="EMBL" id="JAUSUF010000018">
    <property type="protein sequence ID" value="MDQ0151098.1"/>
    <property type="molecule type" value="Genomic_DNA"/>
</dbReference>
<reference evidence="2 3" key="1">
    <citation type="submission" date="2023-07" db="EMBL/GenBank/DDBJ databases">
        <title>Genomic Encyclopedia of Type Strains, Phase IV (KMG-IV): sequencing the most valuable type-strain genomes for metagenomic binning, comparative biology and taxonomic classification.</title>
        <authorList>
            <person name="Goeker M."/>
        </authorList>
    </citation>
    <scope>NUCLEOTIDE SEQUENCE [LARGE SCALE GENOMIC DNA]</scope>
    <source>
        <strain evidence="2 3">DSM 20694</strain>
    </source>
</reference>
<evidence type="ECO:0000313" key="2">
    <source>
        <dbReference type="EMBL" id="MDQ0151098.1"/>
    </source>
</evidence>
<evidence type="ECO:0000256" key="1">
    <source>
        <dbReference type="PROSITE-ProRule" id="PRU00182"/>
    </source>
</evidence>
<dbReference type="Gene3D" id="3.10.290.10">
    <property type="entry name" value="RNA-binding S4 domain"/>
    <property type="match status" value="1"/>
</dbReference>
<protein>
    <submittedName>
        <fullName evidence="2">Ribosome-associated protein</fullName>
    </submittedName>
</protein>
<comment type="caution">
    <text evidence="2">The sequence shown here is derived from an EMBL/GenBank/DDBJ whole genome shotgun (WGS) entry which is preliminary data.</text>
</comment>
<evidence type="ECO:0000313" key="3">
    <source>
        <dbReference type="Proteomes" id="UP001228504"/>
    </source>
</evidence>
<dbReference type="Pfam" id="PF13275">
    <property type="entry name" value="S4_2"/>
    <property type="match status" value="1"/>
</dbReference>
<dbReference type="InterPro" id="IPR014330">
    <property type="entry name" value="RNA-bd_S4-rel_YaaA"/>
</dbReference>
<organism evidence="2 3">
    <name type="scientific">Eubacterium multiforme</name>
    <dbReference type="NCBI Taxonomy" id="83339"/>
    <lineage>
        <taxon>Bacteria</taxon>
        <taxon>Bacillati</taxon>
        <taxon>Bacillota</taxon>
        <taxon>Clostridia</taxon>
        <taxon>Eubacteriales</taxon>
        <taxon>Eubacteriaceae</taxon>
        <taxon>Eubacterium</taxon>
    </lineage>
</organism>
<dbReference type="PROSITE" id="PS50889">
    <property type="entry name" value="S4"/>
    <property type="match status" value="1"/>
</dbReference>
<dbReference type="Proteomes" id="UP001228504">
    <property type="component" value="Unassembled WGS sequence"/>
</dbReference>
<name>A0ABT9UXQ5_9FIRM</name>
<gene>
    <name evidence="2" type="ORF">J2S18_003074</name>
</gene>